<dbReference type="EC" id="2.5.1.-" evidence="2"/>
<organism evidence="3 4">
    <name type="scientific">Desulfosarcina alkanivorans</name>
    <dbReference type="NCBI Taxonomy" id="571177"/>
    <lineage>
        <taxon>Bacteria</taxon>
        <taxon>Pseudomonadati</taxon>
        <taxon>Thermodesulfobacteriota</taxon>
        <taxon>Desulfobacteria</taxon>
        <taxon>Desulfobacterales</taxon>
        <taxon>Desulfosarcinaceae</taxon>
        <taxon>Desulfosarcina</taxon>
    </lineage>
</organism>
<evidence type="ECO:0000256" key="2">
    <source>
        <dbReference type="HAMAP-Rule" id="MF_01139"/>
    </source>
</evidence>
<feature type="binding site" evidence="2">
    <location>
        <position position="27"/>
    </location>
    <ligand>
        <name>Mg(2+)</name>
        <dbReference type="ChEBI" id="CHEBI:18420"/>
    </ligand>
</feature>
<feature type="binding site" evidence="2">
    <location>
        <position position="214"/>
    </location>
    <ligand>
        <name>Mg(2+)</name>
        <dbReference type="ChEBI" id="CHEBI:18420"/>
    </ligand>
</feature>
<dbReference type="FunFam" id="3.40.1180.10:FF:000001">
    <property type="entry name" value="(2E,6E)-farnesyl-diphosphate-specific ditrans,polycis-undecaprenyl-diphosphate synthase"/>
    <property type="match status" value="1"/>
</dbReference>
<comment type="cofactor">
    <cofactor evidence="2">
        <name>Mg(2+)</name>
        <dbReference type="ChEBI" id="CHEBI:18420"/>
    </cofactor>
    <text evidence="2">Binds 2 magnesium ions per subunit.</text>
</comment>
<keyword evidence="4" id="KW-1185">Reference proteome</keyword>
<dbReference type="GO" id="GO:0016094">
    <property type="term" value="P:polyprenol biosynthetic process"/>
    <property type="evidence" value="ECO:0007669"/>
    <property type="project" value="TreeGrafter"/>
</dbReference>
<dbReference type="CDD" id="cd00475">
    <property type="entry name" value="Cis_IPPS"/>
    <property type="match status" value="1"/>
</dbReference>
<feature type="binding site" evidence="2">
    <location>
        <position position="78"/>
    </location>
    <ligand>
        <name>substrate</name>
    </ligand>
</feature>
<evidence type="ECO:0000313" key="4">
    <source>
        <dbReference type="Proteomes" id="UP000427906"/>
    </source>
</evidence>
<dbReference type="Proteomes" id="UP000427906">
    <property type="component" value="Chromosome"/>
</dbReference>
<feature type="binding site" evidence="2">
    <location>
        <position position="76"/>
    </location>
    <ligand>
        <name>substrate</name>
    </ligand>
</feature>
<keyword evidence="1 2" id="KW-0808">Transferase</keyword>
<dbReference type="InterPro" id="IPR036424">
    <property type="entry name" value="UPP_synth-like_sf"/>
</dbReference>
<evidence type="ECO:0000256" key="1">
    <source>
        <dbReference type="ARBA" id="ARBA00022679"/>
    </source>
</evidence>
<accession>A0A5K7Z7R6</accession>
<feature type="binding site" evidence="2">
    <location>
        <position position="44"/>
    </location>
    <ligand>
        <name>substrate</name>
    </ligand>
</feature>
<feature type="binding site" evidence="2">
    <location>
        <begin position="201"/>
        <end position="203"/>
    </location>
    <ligand>
        <name>substrate</name>
    </ligand>
</feature>
<dbReference type="KEGG" id="dalk:DSCA_64770"/>
<feature type="active site" description="Proton acceptor" evidence="2">
    <location>
        <position position="75"/>
    </location>
</feature>
<comment type="similarity">
    <text evidence="2">Belongs to the UPP synthase family.</text>
</comment>
<dbReference type="PROSITE" id="PS01066">
    <property type="entry name" value="UPP_SYNTHASE"/>
    <property type="match status" value="1"/>
</dbReference>
<dbReference type="Pfam" id="PF01255">
    <property type="entry name" value="Prenyltransf"/>
    <property type="match status" value="1"/>
</dbReference>
<gene>
    <name evidence="3" type="ORF">DSCA_64770</name>
</gene>
<name>A0A5K7Z7R6_9BACT</name>
<feature type="binding site" evidence="2">
    <location>
        <begin position="72"/>
        <end position="74"/>
    </location>
    <ligand>
        <name>substrate</name>
    </ligand>
</feature>
<dbReference type="NCBIfam" id="TIGR00055">
    <property type="entry name" value="uppS"/>
    <property type="match status" value="1"/>
</dbReference>
<dbReference type="AlphaFoldDB" id="A0A5K7Z7R6"/>
<evidence type="ECO:0000313" key="3">
    <source>
        <dbReference type="EMBL" id="BBO72547.1"/>
    </source>
</evidence>
<dbReference type="Gene3D" id="3.40.1180.10">
    <property type="entry name" value="Decaprenyl diphosphate synthase-like"/>
    <property type="match status" value="1"/>
</dbReference>
<dbReference type="PANTHER" id="PTHR10291:SF0">
    <property type="entry name" value="DEHYDRODOLICHYL DIPHOSPHATE SYNTHASE 2"/>
    <property type="match status" value="1"/>
</dbReference>
<keyword evidence="2" id="KW-0479">Metal-binding</keyword>
<comment type="function">
    <text evidence="2">Catalyzes the condensation of isopentenyl diphosphate (IPP) with allylic pyrophosphates generating different type of terpenoids.</text>
</comment>
<sequence>MNSSSSASMQNELDPDRMPKHVAIIMDGNGRWAKKRLLNRINGHEKGAETVRTIVRTARKLDIAVLTLYAFSTENWQRPQPEVSGLMLLLRRFLEAERQTLVDNGIRLNTIGQTDRLPQAVRDKLAAVMTDTAANTRMVLNLALSYGARAEIVDMVRQMATAASQGTLDPASVTAETVAGHLYTRGMPDVDLLIRTSGEMRLSNFLLWQIAYSELCFTPTLWPDFGEAEFVRILKDYQSRDRRFGRVPSTGRP</sequence>
<dbReference type="PANTHER" id="PTHR10291">
    <property type="entry name" value="DEHYDRODOLICHYL DIPHOSPHATE SYNTHASE FAMILY MEMBER"/>
    <property type="match status" value="1"/>
</dbReference>
<dbReference type="InterPro" id="IPR018520">
    <property type="entry name" value="UPP_synth-like_CS"/>
</dbReference>
<proteinExistence type="inferred from homology"/>
<dbReference type="RefSeq" id="WP_331457140.1">
    <property type="nucleotide sequence ID" value="NZ_AP021874.1"/>
</dbReference>
<dbReference type="HAMAP" id="MF_01139">
    <property type="entry name" value="ISPT"/>
    <property type="match status" value="1"/>
</dbReference>
<feature type="binding site" evidence="2">
    <location>
        <begin position="28"/>
        <end position="31"/>
    </location>
    <ligand>
        <name>substrate</name>
    </ligand>
</feature>
<comment type="subunit">
    <text evidence="2">Homodimer.</text>
</comment>
<feature type="binding site" evidence="2">
    <location>
        <position position="40"/>
    </location>
    <ligand>
        <name>substrate</name>
    </ligand>
</feature>
<dbReference type="NCBIfam" id="NF011405">
    <property type="entry name" value="PRK14830.1"/>
    <property type="match status" value="1"/>
</dbReference>
<protein>
    <recommendedName>
        <fullName evidence="2">Isoprenyl transferase</fullName>
        <ecNumber evidence="2">2.5.1.-</ecNumber>
    </recommendedName>
</protein>
<dbReference type="GO" id="GO:0000287">
    <property type="term" value="F:magnesium ion binding"/>
    <property type="evidence" value="ECO:0007669"/>
    <property type="project" value="UniProtKB-UniRule"/>
</dbReference>
<dbReference type="SUPFAM" id="SSF64005">
    <property type="entry name" value="Undecaprenyl diphosphate synthase"/>
    <property type="match status" value="1"/>
</dbReference>
<dbReference type="GO" id="GO:0045547">
    <property type="term" value="F:ditrans,polycis-polyprenyl diphosphate synthase [(2E,6E)-farnesyl diphosphate specific] activity"/>
    <property type="evidence" value="ECO:0007669"/>
    <property type="project" value="TreeGrafter"/>
</dbReference>
<reference evidence="3 4" key="1">
    <citation type="submission" date="2019-11" db="EMBL/GenBank/DDBJ databases">
        <title>Comparative genomics of hydrocarbon-degrading Desulfosarcina strains.</title>
        <authorList>
            <person name="Watanabe M."/>
            <person name="Kojima H."/>
            <person name="Fukui M."/>
        </authorList>
    </citation>
    <scope>NUCLEOTIDE SEQUENCE [LARGE SCALE GENOMIC DNA]</scope>
    <source>
        <strain evidence="3 4">PL12</strain>
    </source>
</reference>
<dbReference type="EMBL" id="AP021874">
    <property type="protein sequence ID" value="BBO72547.1"/>
    <property type="molecule type" value="Genomic_DNA"/>
</dbReference>
<keyword evidence="2" id="KW-0460">Magnesium</keyword>
<dbReference type="InterPro" id="IPR001441">
    <property type="entry name" value="UPP_synth-like"/>
</dbReference>
<feature type="binding site" evidence="2">
    <location>
        <position position="32"/>
    </location>
    <ligand>
        <name>substrate</name>
    </ligand>
</feature>
<feature type="active site" evidence="2">
    <location>
        <position position="27"/>
    </location>
</feature>
<feature type="binding site" evidence="2">
    <location>
        <position position="195"/>
    </location>
    <ligand>
        <name>substrate</name>
    </ligand>
</feature>